<name>A0ABS9VKA8_9SPHN</name>
<feature type="transmembrane region" description="Helical" evidence="1">
    <location>
        <begin position="296"/>
        <end position="313"/>
    </location>
</feature>
<feature type="transmembrane region" description="Helical" evidence="1">
    <location>
        <begin position="364"/>
        <end position="387"/>
    </location>
</feature>
<feature type="transmembrane region" description="Helical" evidence="1">
    <location>
        <begin position="275"/>
        <end position="290"/>
    </location>
</feature>
<proteinExistence type="predicted"/>
<evidence type="ECO:0000313" key="4">
    <source>
        <dbReference type="Proteomes" id="UP001203058"/>
    </source>
</evidence>
<dbReference type="EMBL" id="JAKZHW010000001">
    <property type="protein sequence ID" value="MCH8614994.1"/>
    <property type="molecule type" value="Genomic_DNA"/>
</dbReference>
<gene>
    <name evidence="3" type="ORF">LZ016_02590</name>
</gene>
<feature type="transmembrane region" description="Helical" evidence="1">
    <location>
        <begin position="399"/>
        <end position="417"/>
    </location>
</feature>
<dbReference type="Proteomes" id="UP001203058">
    <property type="component" value="Unassembled WGS sequence"/>
</dbReference>
<dbReference type="PROSITE" id="PS50106">
    <property type="entry name" value="PDZ"/>
    <property type="match status" value="1"/>
</dbReference>
<feature type="transmembrane region" description="Helical" evidence="1">
    <location>
        <begin position="437"/>
        <end position="455"/>
    </location>
</feature>
<keyword evidence="1" id="KW-0472">Membrane</keyword>
<keyword evidence="1" id="KW-1133">Transmembrane helix</keyword>
<feature type="transmembrane region" description="Helical" evidence="1">
    <location>
        <begin position="183"/>
        <end position="206"/>
    </location>
</feature>
<feature type="transmembrane region" description="Helical" evidence="1">
    <location>
        <begin position="251"/>
        <end position="268"/>
    </location>
</feature>
<organism evidence="3 4">
    <name type="scientific">Sphingomonas telluris</name>
    <dbReference type="NCBI Taxonomy" id="2907998"/>
    <lineage>
        <taxon>Bacteria</taxon>
        <taxon>Pseudomonadati</taxon>
        <taxon>Pseudomonadota</taxon>
        <taxon>Alphaproteobacteria</taxon>
        <taxon>Sphingomonadales</taxon>
        <taxon>Sphingomonadaceae</taxon>
        <taxon>Sphingomonas</taxon>
    </lineage>
</organism>
<accession>A0ABS9VKA8</accession>
<dbReference type="Gene3D" id="2.30.42.10">
    <property type="match status" value="1"/>
</dbReference>
<keyword evidence="4" id="KW-1185">Reference proteome</keyword>
<dbReference type="InterPro" id="IPR036034">
    <property type="entry name" value="PDZ_sf"/>
</dbReference>
<evidence type="ECO:0000313" key="3">
    <source>
        <dbReference type="EMBL" id="MCH8614994.1"/>
    </source>
</evidence>
<feature type="transmembrane region" description="Helical" evidence="1">
    <location>
        <begin position="218"/>
        <end position="239"/>
    </location>
</feature>
<protein>
    <recommendedName>
        <fullName evidence="2">PDZ domain-containing protein</fullName>
    </recommendedName>
</protein>
<feature type="transmembrane region" description="Helical" evidence="1">
    <location>
        <begin position="325"/>
        <end position="344"/>
    </location>
</feature>
<sequence length="636" mass="69797">MATDSAMGFDPGRCSWLRLPERIPDLNRRWLILFQVLWVPALLLAIVGPIAGIWFRFDQAADNSVLITGSRVGLALSEDDLTTVRFPVGQAAKAAGVKPGDDIVAINGLPIAKVVPISKRGLERPHDATETDYAMFTPIIEGGDDSDYTLRVRSKDGSERDFTVKASEDHVAQAARSAGLPPVLLSVVDLLHVLTYPFLIFAAWILHRRKREDLISSVLSLAVLLTIISEQPSAAFLTFVAHVPEWLHQRIYDLGNICLLAGILLFPFGELRPRATLAILALLPVLFFLSGDLYRAAFVLFMMAGVLTLLWRLQNTPPSPARQQIKWALLGFSGYGLFLGIAFASDGAKLGVHSFGAQLSLELIAGLSFGLAFLLLQLGLLVALLRFRLYDAEAVISRSANFALITLGVAAVFAATADGLKQLILNYYGNTGSTAPVVFAAAIATVVISPLQERIQRWSEKRFQRNLVKLRDDLPDCVRELRESASMDELLDDTLRRIEEGTRTTRTTVIVEGKILAIRGTSPESVENWLTGFDPEGCKDELCSVSDKLFPIRVPLQTATDDHPIGWLLIGPRPDGSLLSKDEQKALVEVASPITRAIRVVTRRDERERVIIGRIEALECRLPAATSSAGRERNAD</sequence>
<keyword evidence="1" id="KW-0812">Transmembrane</keyword>
<reference evidence="3 4" key="1">
    <citation type="submission" date="2022-03" db="EMBL/GenBank/DDBJ databases">
        <authorList>
            <person name="Jo J.-H."/>
            <person name="Im W.-T."/>
        </authorList>
    </citation>
    <scope>NUCLEOTIDE SEQUENCE [LARGE SCALE GENOMIC DNA]</scope>
    <source>
        <strain evidence="3 4">SM33</strain>
    </source>
</reference>
<evidence type="ECO:0000256" key="1">
    <source>
        <dbReference type="SAM" id="Phobius"/>
    </source>
</evidence>
<evidence type="ECO:0000259" key="2">
    <source>
        <dbReference type="PROSITE" id="PS50106"/>
    </source>
</evidence>
<feature type="domain" description="PDZ" evidence="2">
    <location>
        <begin position="69"/>
        <end position="111"/>
    </location>
</feature>
<comment type="caution">
    <text evidence="3">The sequence shown here is derived from an EMBL/GenBank/DDBJ whole genome shotgun (WGS) entry which is preliminary data.</text>
</comment>
<dbReference type="RefSeq" id="WP_241445653.1">
    <property type="nucleotide sequence ID" value="NZ_JAKZHW010000001.1"/>
</dbReference>
<feature type="transmembrane region" description="Helical" evidence="1">
    <location>
        <begin position="30"/>
        <end position="55"/>
    </location>
</feature>
<dbReference type="InterPro" id="IPR001478">
    <property type="entry name" value="PDZ"/>
</dbReference>